<reference evidence="9" key="1">
    <citation type="submission" date="2016-12" db="EMBL/GenBank/DDBJ databases">
        <title>Discovery of methanogenic haloarchaea.</title>
        <authorList>
            <person name="Sorokin D.Y."/>
            <person name="Makarova K.S."/>
            <person name="Abbas B."/>
            <person name="Ferrer M."/>
            <person name="Golyshin P.N."/>
        </authorList>
    </citation>
    <scope>NUCLEOTIDE SEQUENCE [LARGE SCALE GENOMIC DNA]</scope>
    <source>
        <strain evidence="9">HMET1</strain>
    </source>
</reference>
<dbReference type="Gene3D" id="1.10.287.1080">
    <property type="entry name" value="MazG-like"/>
    <property type="match status" value="1"/>
</dbReference>
<evidence type="ECO:0000256" key="4">
    <source>
        <dbReference type="ARBA" id="ARBA00022741"/>
    </source>
</evidence>
<dbReference type="AlphaFoldDB" id="A0A1Q6DUR8"/>
<dbReference type="Proteomes" id="UP000185744">
    <property type="component" value="Unassembled WGS sequence"/>
</dbReference>
<dbReference type="GO" id="GO:0005737">
    <property type="term" value="C:cytoplasm"/>
    <property type="evidence" value="ECO:0007669"/>
    <property type="project" value="UniProtKB-SubCell"/>
</dbReference>
<comment type="pathway">
    <text evidence="2 8">Amino-acid biosynthesis; L-histidine biosynthesis; L-histidine from 5-phospho-alpha-D-ribose 1-diphosphate: step 2/9.</text>
</comment>
<dbReference type="STRING" id="1903181.BTN85_0573"/>
<keyword evidence="7 8" id="KW-0368">Histidine biosynthesis</keyword>
<dbReference type="GO" id="GO:0004636">
    <property type="term" value="F:phosphoribosyl-ATP diphosphatase activity"/>
    <property type="evidence" value="ECO:0007669"/>
    <property type="project" value="UniProtKB-UniRule"/>
</dbReference>
<evidence type="ECO:0000256" key="2">
    <source>
        <dbReference type="ARBA" id="ARBA00005204"/>
    </source>
</evidence>
<dbReference type="HAMAP" id="MF_01020">
    <property type="entry name" value="HisE"/>
    <property type="match status" value="1"/>
</dbReference>
<dbReference type="UniPathway" id="UPA00031">
    <property type="reaction ID" value="UER00007"/>
</dbReference>
<name>A0A1Q6DUR8_METT1</name>
<gene>
    <name evidence="8" type="primary">hisE</name>
    <name evidence="9" type="ORF">BTN85_0573</name>
</gene>
<dbReference type="EMBL" id="MSDW01000001">
    <property type="protein sequence ID" value="OKY78088.1"/>
    <property type="molecule type" value="Genomic_DNA"/>
</dbReference>
<evidence type="ECO:0000256" key="7">
    <source>
        <dbReference type="ARBA" id="ARBA00023102"/>
    </source>
</evidence>
<comment type="caution">
    <text evidence="9">The sequence shown here is derived from an EMBL/GenBank/DDBJ whole genome shotgun (WGS) entry which is preliminary data.</text>
</comment>
<keyword evidence="5 8" id="KW-0378">Hydrolase</keyword>
<keyword evidence="10" id="KW-1185">Reference proteome</keyword>
<keyword evidence="4 8" id="KW-0547">Nucleotide-binding</keyword>
<evidence type="ECO:0000313" key="9">
    <source>
        <dbReference type="EMBL" id="OKY78088.1"/>
    </source>
</evidence>
<comment type="similarity">
    <text evidence="8">Belongs to the PRA-PH family.</text>
</comment>
<dbReference type="GO" id="GO:0005524">
    <property type="term" value="F:ATP binding"/>
    <property type="evidence" value="ECO:0007669"/>
    <property type="project" value="UniProtKB-KW"/>
</dbReference>
<comment type="subcellular location">
    <subcellularLocation>
        <location evidence="8">Cytoplasm</location>
    </subcellularLocation>
</comment>
<dbReference type="CDD" id="cd11534">
    <property type="entry name" value="NTP-PPase_HisIE_like"/>
    <property type="match status" value="1"/>
</dbReference>
<dbReference type="SUPFAM" id="SSF101386">
    <property type="entry name" value="all-alpha NTP pyrophosphatases"/>
    <property type="match status" value="1"/>
</dbReference>
<evidence type="ECO:0000256" key="5">
    <source>
        <dbReference type="ARBA" id="ARBA00022801"/>
    </source>
</evidence>
<organism evidence="9 10">
    <name type="scientific">Methanohalarchaeum thermophilum</name>
    <dbReference type="NCBI Taxonomy" id="1903181"/>
    <lineage>
        <taxon>Archaea</taxon>
        <taxon>Methanobacteriati</taxon>
        <taxon>Methanobacteriota</taxon>
        <taxon>Methanonatronarchaeia</taxon>
        <taxon>Methanonatronarchaeales</taxon>
        <taxon>Methanonatronarchaeaceae</taxon>
        <taxon>Candidatus Methanohalarchaeum</taxon>
    </lineage>
</organism>
<dbReference type="InParanoid" id="A0A1Q6DUR8"/>
<evidence type="ECO:0000256" key="8">
    <source>
        <dbReference type="HAMAP-Rule" id="MF_01020"/>
    </source>
</evidence>
<proteinExistence type="inferred from homology"/>
<accession>A0A1Q6DUR8</accession>
<dbReference type="GO" id="GO:0000105">
    <property type="term" value="P:L-histidine biosynthetic process"/>
    <property type="evidence" value="ECO:0007669"/>
    <property type="project" value="UniProtKB-UniRule"/>
</dbReference>
<dbReference type="NCBIfam" id="TIGR03188">
    <property type="entry name" value="histidine_hisI"/>
    <property type="match status" value="1"/>
</dbReference>
<dbReference type="Pfam" id="PF01503">
    <property type="entry name" value="PRA-PH"/>
    <property type="match status" value="1"/>
</dbReference>
<sequence length="91" mass="10656">MDLNILEELEEVIKDRKINPKEGSYVSGLINNENDILEKIGEECTELLISAKDNKNLDHEAADLIFHIMVLYANKDREFNKVLQELRERRD</sequence>
<dbReference type="FunCoup" id="A0A1Q6DUR8">
    <property type="interactions" value="70"/>
</dbReference>
<keyword evidence="6 8" id="KW-0067">ATP-binding</keyword>
<evidence type="ECO:0000256" key="3">
    <source>
        <dbReference type="ARBA" id="ARBA00022605"/>
    </source>
</evidence>
<keyword evidence="8" id="KW-0963">Cytoplasm</keyword>
<dbReference type="EC" id="3.6.1.31" evidence="8"/>
<comment type="catalytic activity">
    <reaction evidence="1 8">
        <text>1-(5-phospho-beta-D-ribosyl)-ATP + H2O = 1-(5-phospho-beta-D-ribosyl)-5'-AMP + diphosphate + H(+)</text>
        <dbReference type="Rhea" id="RHEA:22828"/>
        <dbReference type="ChEBI" id="CHEBI:15377"/>
        <dbReference type="ChEBI" id="CHEBI:15378"/>
        <dbReference type="ChEBI" id="CHEBI:33019"/>
        <dbReference type="ChEBI" id="CHEBI:59457"/>
        <dbReference type="ChEBI" id="CHEBI:73183"/>
        <dbReference type="EC" id="3.6.1.31"/>
    </reaction>
</comment>
<dbReference type="InterPro" id="IPR021130">
    <property type="entry name" value="PRib-ATP_PPHydrolase-like"/>
</dbReference>
<dbReference type="PANTHER" id="PTHR42945:SF1">
    <property type="entry name" value="HISTIDINE BIOSYNTHESIS BIFUNCTIONAL PROTEIN HIS7"/>
    <property type="match status" value="1"/>
</dbReference>
<keyword evidence="3 8" id="KW-0028">Amino-acid biosynthesis</keyword>
<evidence type="ECO:0000256" key="1">
    <source>
        <dbReference type="ARBA" id="ARBA00001460"/>
    </source>
</evidence>
<evidence type="ECO:0000313" key="10">
    <source>
        <dbReference type="Proteomes" id="UP000185744"/>
    </source>
</evidence>
<dbReference type="PANTHER" id="PTHR42945">
    <property type="entry name" value="HISTIDINE BIOSYNTHESIS BIFUNCTIONAL PROTEIN"/>
    <property type="match status" value="1"/>
</dbReference>
<protein>
    <recommendedName>
        <fullName evidence="8">Phosphoribosyl-ATP pyrophosphatase</fullName>
        <shortName evidence="8">PRA-PH</shortName>
        <ecNumber evidence="8">3.6.1.31</ecNumber>
    </recommendedName>
</protein>
<dbReference type="InterPro" id="IPR008179">
    <property type="entry name" value="HisE"/>
</dbReference>
<evidence type="ECO:0000256" key="6">
    <source>
        <dbReference type="ARBA" id="ARBA00022840"/>
    </source>
</evidence>